<dbReference type="AlphaFoldDB" id="A0A8S3A067"/>
<accession>A0A8S3A067</accession>
<sequence length="80" mass="8308">RPRFLAQAAATTTSVKASSVNARPPHVVSQSQPGSRSTSPNSMKSSHYLSAALRTPTNTRSKIPVGSSGGSRISSRESSP</sequence>
<protein>
    <submittedName>
        <fullName evidence="3">Uncharacterized protein</fullName>
    </submittedName>
</protein>
<name>A0A8S3A067_9BILA</name>
<gene>
    <name evidence="2" type="ORF">SMN809_LOCUS35567</name>
    <name evidence="3" type="ORF">SMN809_LOCUS42529</name>
</gene>
<dbReference type="EMBL" id="CAJOBI010122973">
    <property type="protein sequence ID" value="CAF4687340.1"/>
    <property type="molecule type" value="Genomic_DNA"/>
</dbReference>
<feature type="compositionally biased region" description="Low complexity" evidence="1">
    <location>
        <begin position="1"/>
        <end position="22"/>
    </location>
</feature>
<dbReference type="EMBL" id="CAJOBI010085171">
    <property type="protein sequence ID" value="CAF4515581.1"/>
    <property type="molecule type" value="Genomic_DNA"/>
</dbReference>
<evidence type="ECO:0000313" key="3">
    <source>
        <dbReference type="EMBL" id="CAF4687340.1"/>
    </source>
</evidence>
<feature type="region of interest" description="Disordered" evidence="1">
    <location>
        <begin position="1"/>
        <end position="80"/>
    </location>
</feature>
<evidence type="ECO:0000256" key="1">
    <source>
        <dbReference type="SAM" id="MobiDB-lite"/>
    </source>
</evidence>
<feature type="compositionally biased region" description="Polar residues" evidence="1">
    <location>
        <begin position="28"/>
        <end position="48"/>
    </location>
</feature>
<dbReference type="Proteomes" id="UP000676336">
    <property type="component" value="Unassembled WGS sequence"/>
</dbReference>
<evidence type="ECO:0000313" key="4">
    <source>
        <dbReference type="Proteomes" id="UP000676336"/>
    </source>
</evidence>
<organism evidence="3 4">
    <name type="scientific">Rotaria magnacalcarata</name>
    <dbReference type="NCBI Taxonomy" id="392030"/>
    <lineage>
        <taxon>Eukaryota</taxon>
        <taxon>Metazoa</taxon>
        <taxon>Spiralia</taxon>
        <taxon>Gnathifera</taxon>
        <taxon>Rotifera</taxon>
        <taxon>Eurotatoria</taxon>
        <taxon>Bdelloidea</taxon>
        <taxon>Philodinida</taxon>
        <taxon>Philodinidae</taxon>
        <taxon>Rotaria</taxon>
    </lineage>
</organism>
<feature type="non-terminal residue" evidence="3">
    <location>
        <position position="1"/>
    </location>
</feature>
<evidence type="ECO:0000313" key="2">
    <source>
        <dbReference type="EMBL" id="CAF4515581.1"/>
    </source>
</evidence>
<feature type="compositionally biased region" description="Low complexity" evidence="1">
    <location>
        <begin position="70"/>
        <end position="80"/>
    </location>
</feature>
<comment type="caution">
    <text evidence="3">The sequence shown here is derived from an EMBL/GenBank/DDBJ whole genome shotgun (WGS) entry which is preliminary data.</text>
</comment>
<feature type="non-terminal residue" evidence="3">
    <location>
        <position position="80"/>
    </location>
</feature>
<proteinExistence type="predicted"/>
<reference evidence="3" key="1">
    <citation type="submission" date="2021-02" db="EMBL/GenBank/DDBJ databases">
        <authorList>
            <person name="Nowell W R."/>
        </authorList>
    </citation>
    <scope>NUCLEOTIDE SEQUENCE</scope>
</reference>